<feature type="transmembrane region" description="Helical" evidence="1">
    <location>
        <begin position="184"/>
        <end position="203"/>
    </location>
</feature>
<feature type="transmembrane region" description="Helical" evidence="1">
    <location>
        <begin position="210"/>
        <end position="226"/>
    </location>
</feature>
<proteinExistence type="predicted"/>
<feature type="transmembrane region" description="Helical" evidence="1">
    <location>
        <begin position="155"/>
        <end position="178"/>
    </location>
</feature>
<keyword evidence="4" id="KW-1185">Reference proteome</keyword>
<dbReference type="KEGG" id="ptq:P700755_001742"/>
<feature type="transmembrane region" description="Helical" evidence="1">
    <location>
        <begin position="105"/>
        <end position="124"/>
    </location>
</feature>
<dbReference type="eggNOG" id="COG1266">
    <property type="taxonomic scope" value="Bacteria"/>
</dbReference>
<dbReference type="GO" id="GO:0080120">
    <property type="term" value="P:CAAX-box protein maturation"/>
    <property type="evidence" value="ECO:0007669"/>
    <property type="project" value="UniProtKB-ARBA"/>
</dbReference>
<evidence type="ECO:0000313" key="4">
    <source>
        <dbReference type="Proteomes" id="UP000008514"/>
    </source>
</evidence>
<feature type="transmembrane region" description="Helical" evidence="1">
    <location>
        <begin position="76"/>
        <end position="93"/>
    </location>
</feature>
<feature type="domain" description="CAAX prenyl protease 2/Lysostaphin resistance protein A-like" evidence="2">
    <location>
        <begin position="157"/>
        <end position="242"/>
    </location>
</feature>
<dbReference type="Proteomes" id="UP000008514">
    <property type="component" value="Chromosome"/>
</dbReference>
<dbReference type="RefSeq" id="WP_015024188.1">
    <property type="nucleotide sequence ID" value="NC_018721.1"/>
</dbReference>
<keyword evidence="1" id="KW-0472">Membrane</keyword>
<dbReference type="STRING" id="313595.P700755_001742"/>
<accession>K4IDE8</accession>
<dbReference type="AlphaFoldDB" id="K4IDE8"/>
<evidence type="ECO:0000313" key="3">
    <source>
        <dbReference type="EMBL" id="AFU68592.1"/>
    </source>
</evidence>
<keyword evidence="1" id="KW-0812">Transmembrane</keyword>
<reference evidence="3" key="2">
    <citation type="submission" date="2012-09" db="EMBL/GenBank/DDBJ databases">
        <title>The complete sequence of Psychroflexus torquis an extreme psychrophile from sea-ice that is stimulated by light.</title>
        <authorList>
            <person name="Feng S."/>
            <person name="Powell S.M."/>
            <person name="Bowman J.P."/>
        </authorList>
    </citation>
    <scope>NUCLEOTIDE SEQUENCE [LARGE SCALE GENOMIC DNA]</scope>
    <source>
        <strain evidence="3">ATCC 700755</strain>
    </source>
</reference>
<evidence type="ECO:0000256" key="1">
    <source>
        <dbReference type="SAM" id="Phobius"/>
    </source>
</evidence>
<dbReference type="Pfam" id="PF02517">
    <property type="entry name" value="Rce1-like"/>
    <property type="match status" value="1"/>
</dbReference>
<dbReference type="HOGENOM" id="CLU_1053222_0_0_10"/>
<reference evidence="3" key="1">
    <citation type="submission" date="2006-03" db="EMBL/GenBank/DDBJ databases">
        <authorList>
            <person name="Bowman J."/>
            <person name="Ferriera S."/>
            <person name="Johnson J."/>
            <person name="Kravitz S."/>
            <person name="Halpern A."/>
            <person name="Remington K."/>
            <person name="Beeson K."/>
            <person name="Tran B."/>
            <person name="Rogers Y.-H."/>
            <person name="Friedman R."/>
            <person name="Venter J.C."/>
        </authorList>
    </citation>
    <scope>NUCLEOTIDE SEQUENCE [LARGE SCALE GENOMIC DNA]</scope>
    <source>
        <strain evidence="3">ATCC 700755</strain>
    </source>
</reference>
<name>K4IDE8_PSYTT</name>
<dbReference type="EMBL" id="CP003879">
    <property type="protein sequence ID" value="AFU68592.1"/>
    <property type="molecule type" value="Genomic_DNA"/>
</dbReference>
<organism evidence="3 4">
    <name type="scientific">Psychroflexus torquis (strain ATCC 700755 / CIP 106069 / ACAM 623)</name>
    <dbReference type="NCBI Taxonomy" id="313595"/>
    <lineage>
        <taxon>Bacteria</taxon>
        <taxon>Pseudomonadati</taxon>
        <taxon>Bacteroidota</taxon>
        <taxon>Flavobacteriia</taxon>
        <taxon>Flavobacteriales</taxon>
        <taxon>Flavobacteriaceae</taxon>
        <taxon>Psychroflexus</taxon>
    </lineage>
</organism>
<keyword evidence="1" id="KW-1133">Transmembrane helix</keyword>
<protein>
    <submittedName>
        <fullName evidence="3">Abortive infection bacteriophage resistance protein, Abi superfamily</fullName>
    </submittedName>
</protein>
<feature type="transmembrane region" description="Helical" evidence="1">
    <location>
        <begin position="232"/>
        <end position="249"/>
    </location>
</feature>
<gene>
    <name evidence="3" type="ordered locus">P700755_001742</name>
</gene>
<sequence>MDKKLLYFKTTIFKANSRGRVVTTNINSSNIKMIWTTILAGLIGIIYPTYFLLTYKKTNNSIKQDDKFRLLDYKQTITIFWGLTILILINFFTTQLPQLNLYPNFTVISIVFSVLALAFTIVQYKQSNITSASLPVVKEKMKDIYRYLPKTKKEFDWFVILSISAGICEEIIFRLFLFEFLKENANLLIAFILTNIIFAATHIGMGKQNIIASFILGFLFSTIYYFTENIWIAVFLHIAIDINSGILGYRMNNLEQKTMENSNL</sequence>
<dbReference type="InterPro" id="IPR003675">
    <property type="entry name" value="Rce1/LyrA-like_dom"/>
</dbReference>
<dbReference type="GO" id="GO:0004175">
    <property type="term" value="F:endopeptidase activity"/>
    <property type="evidence" value="ECO:0007669"/>
    <property type="project" value="UniProtKB-ARBA"/>
</dbReference>
<feature type="transmembrane region" description="Helical" evidence="1">
    <location>
        <begin position="33"/>
        <end position="55"/>
    </location>
</feature>
<evidence type="ECO:0000259" key="2">
    <source>
        <dbReference type="Pfam" id="PF02517"/>
    </source>
</evidence>